<dbReference type="AlphaFoldDB" id="A0A502E030"/>
<dbReference type="OrthoDB" id="9770517at2"/>
<dbReference type="Gene3D" id="2.20.200.10">
    <property type="entry name" value="Outer membrane efflux proteins (OEP)"/>
    <property type="match status" value="1"/>
</dbReference>
<dbReference type="InterPro" id="IPR003423">
    <property type="entry name" value="OMP_efflux"/>
</dbReference>
<accession>A0A502E030</accession>
<keyword evidence="2" id="KW-0564">Palmitate</keyword>
<sequence>MTSRRFLSTLTALAAAASLAACAVGPVYERPAMDAPTAWKEAPAAEGWLPAAPADALDRGPWWQLFGDAGLDALAQRVQASNQTIAIAVANYAQARALVREQRAQLFPTVSLSAGADRRGGRGAGSTGNSSDITLGADWAPDVWGRLGQAVGSAEAQAAASEADLAAARLSALGELASNYFALREADAELALLAATLEGYERSLAIARNRYEAGIAAQSDVLQAQTILVNTRAERVALQRSRDTLEHAIAVLVGAAPADFRLPVVDAWTPTVPAVPLGVPSTLLQRRPDIASAERAVAAANAQIGIERSAYYPSFSLSASVGRSSSRVSDLFSASNTLWSIGLSAAQVLFDAGAIGARVDSAKAAHDAAVARYRQTVLTAFQGVEDQLTATASLAQQEALRREASAAADRTEQQILNRYRAGQVGYTEVVTAQASALSARRTVLQLQVNRQTAAVGLIQGLGGGWQAPG</sequence>
<feature type="chain" id="PRO_5021510575" evidence="2">
    <location>
        <begin position="24"/>
        <end position="469"/>
    </location>
</feature>
<evidence type="ECO:0000256" key="1">
    <source>
        <dbReference type="ARBA" id="ARBA00007613"/>
    </source>
</evidence>
<evidence type="ECO:0000313" key="4">
    <source>
        <dbReference type="Proteomes" id="UP000319212"/>
    </source>
</evidence>
<reference evidence="3 4" key="1">
    <citation type="journal article" date="2019" name="Environ. Microbiol.">
        <title>Species interactions and distinct microbial communities in high Arctic permafrost affected cryosols are associated with the CH4 and CO2 gas fluxes.</title>
        <authorList>
            <person name="Altshuler I."/>
            <person name="Hamel J."/>
            <person name="Turney S."/>
            <person name="Magnuson E."/>
            <person name="Levesque R."/>
            <person name="Greer C."/>
            <person name="Whyte L.G."/>
        </authorList>
    </citation>
    <scope>NUCLEOTIDE SEQUENCE [LARGE SCALE GENOMIC DNA]</scope>
    <source>
        <strain evidence="3 4">S06.C</strain>
    </source>
</reference>
<keyword evidence="2" id="KW-1134">Transmembrane beta strand</keyword>
<dbReference type="PANTHER" id="PTHR30203">
    <property type="entry name" value="OUTER MEMBRANE CATION EFFLUX PROTEIN"/>
    <property type="match status" value="1"/>
</dbReference>
<keyword evidence="2" id="KW-0472">Membrane</keyword>
<keyword evidence="2" id="KW-0812">Transmembrane</keyword>
<dbReference type="PROSITE" id="PS51257">
    <property type="entry name" value="PROKAR_LIPOPROTEIN"/>
    <property type="match status" value="1"/>
</dbReference>
<dbReference type="RefSeq" id="WP_140837939.1">
    <property type="nucleotide sequence ID" value="NZ_RCZI01000001.1"/>
</dbReference>
<dbReference type="NCBIfam" id="TIGR01845">
    <property type="entry name" value="outer_NodT"/>
    <property type="match status" value="1"/>
</dbReference>
<dbReference type="GO" id="GO:0015562">
    <property type="term" value="F:efflux transmembrane transporter activity"/>
    <property type="evidence" value="ECO:0007669"/>
    <property type="project" value="InterPro"/>
</dbReference>
<comment type="caution">
    <text evidence="3">The sequence shown here is derived from an EMBL/GenBank/DDBJ whole genome shotgun (WGS) entry which is preliminary data.</text>
</comment>
<dbReference type="Proteomes" id="UP000319212">
    <property type="component" value="Unassembled WGS sequence"/>
</dbReference>
<organism evidence="3 4">
    <name type="scientific">Variovorax guangxiensis</name>
    <dbReference type="NCBI Taxonomy" id="1775474"/>
    <lineage>
        <taxon>Bacteria</taxon>
        <taxon>Pseudomonadati</taxon>
        <taxon>Pseudomonadota</taxon>
        <taxon>Betaproteobacteria</taxon>
        <taxon>Burkholderiales</taxon>
        <taxon>Comamonadaceae</taxon>
        <taxon>Variovorax</taxon>
    </lineage>
</organism>
<dbReference type="Gene3D" id="1.20.1600.10">
    <property type="entry name" value="Outer membrane efflux proteins (OEP)"/>
    <property type="match status" value="1"/>
</dbReference>
<dbReference type="InterPro" id="IPR010131">
    <property type="entry name" value="MdtP/NodT-like"/>
</dbReference>
<feature type="signal peptide" evidence="2">
    <location>
        <begin position="1"/>
        <end position="23"/>
    </location>
</feature>
<name>A0A502E030_9BURK</name>
<keyword evidence="2" id="KW-0449">Lipoprotein</keyword>
<proteinExistence type="inferred from homology"/>
<gene>
    <name evidence="3" type="ORF">EAH82_00715</name>
</gene>
<evidence type="ECO:0000313" key="3">
    <source>
        <dbReference type="EMBL" id="TPG30062.1"/>
    </source>
</evidence>
<protein>
    <submittedName>
        <fullName evidence="3">Efflux transporter outer membrane subunit</fullName>
    </submittedName>
</protein>
<dbReference type="GO" id="GO:0005886">
    <property type="term" value="C:plasma membrane"/>
    <property type="evidence" value="ECO:0007669"/>
    <property type="project" value="UniProtKB-SubCell"/>
</dbReference>
<comment type="subcellular location">
    <subcellularLocation>
        <location evidence="2">Cell membrane</location>
        <topology evidence="2">Lipid-anchor</topology>
    </subcellularLocation>
</comment>
<dbReference type="PANTHER" id="PTHR30203:SF33">
    <property type="entry name" value="BLR4455 PROTEIN"/>
    <property type="match status" value="1"/>
</dbReference>
<dbReference type="Pfam" id="PF02321">
    <property type="entry name" value="OEP"/>
    <property type="match status" value="2"/>
</dbReference>
<comment type="similarity">
    <text evidence="1 2">Belongs to the outer membrane factor (OMF) (TC 1.B.17) family.</text>
</comment>
<dbReference type="EMBL" id="RCZI01000001">
    <property type="protein sequence ID" value="TPG30062.1"/>
    <property type="molecule type" value="Genomic_DNA"/>
</dbReference>
<evidence type="ECO:0000256" key="2">
    <source>
        <dbReference type="RuleBase" id="RU362097"/>
    </source>
</evidence>
<keyword evidence="2" id="KW-0732">Signal</keyword>
<dbReference type="SUPFAM" id="SSF56954">
    <property type="entry name" value="Outer membrane efflux proteins (OEP)"/>
    <property type="match status" value="1"/>
</dbReference>